<dbReference type="Gene3D" id="2.70.70.10">
    <property type="entry name" value="Glucose Permease (Domain IIA)"/>
    <property type="match status" value="1"/>
</dbReference>
<dbReference type="InterPro" id="IPR036779">
    <property type="entry name" value="LysM_dom_sf"/>
</dbReference>
<sequence>MAVQIKPVFRQVAAAAMAVTALTVGTGNIAAAEKTDLTTVYHVYVENKFVGTVADKGQVETLLEEKTAAMEEIYEGIELEAGKELSYVSEQVFQSVSQADSDEVIQKLDSELSIQANAYALVIGEKEVAYVKDQESAEKVIRSLKLDYVTEEQLAELEERQKNPNYALPALKENETRLLDVSLSEEVSMTEAKIDPEQILSVEEAVNLFKKGTLEEKSYKVQPGDALSSIASSHGLTLKQLVSLNAGMTEDSVIRTGQELKVTFHQPFAEVIVSKEVYETEEVPHEKEVIEDASMFKGDTKVKQEGKDGVNGITYAVSERNGKVTEKKAIQTTEIHTPVKEIIIKGTKVVASRGEGNFVWPAGGGYVSSQMGYRWGKMHKGIDIARPSDLGIKAVDNGKVVSAGYNNGGYGNKVVIDHQNGYRTVYAHLASISVKPGQTVQRGSKIGVMGRTGDSTGVHLHFEVYKNGKLVNPMSVLKR</sequence>
<dbReference type="InterPro" id="IPR011098">
    <property type="entry name" value="G5_dom"/>
</dbReference>
<keyword evidence="1" id="KW-0732">Signal</keyword>
<dbReference type="InterPro" id="IPR050570">
    <property type="entry name" value="Cell_wall_metabolism_enzyme"/>
</dbReference>
<evidence type="ECO:0000259" key="2">
    <source>
        <dbReference type="PROSITE" id="PS51109"/>
    </source>
</evidence>
<evidence type="ECO:0000259" key="3">
    <source>
        <dbReference type="PROSITE" id="PS51782"/>
    </source>
</evidence>
<dbReference type="InterPro" id="IPR011055">
    <property type="entry name" value="Dup_hybrid_motif"/>
</dbReference>
<accession>A0A0M2SQQ5</accession>
<dbReference type="CDD" id="cd00118">
    <property type="entry name" value="LysM"/>
    <property type="match status" value="1"/>
</dbReference>
<feature type="domain" description="G5" evidence="2">
    <location>
        <begin position="269"/>
        <end position="349"/>
    </location>
</feature>
<name>A0A0M2SQQ5_9BACI</name>
<dbReference type="Pfam" id="PF07501">
    <property type="entry name" value="G5"/>
    <property type="match status" value="1"/>
</dbReference>
<dbReference type="AlphaFoldDB" id="A0A0M2SQQ5"/>
<dbReference type="PANTHER" id="PTHR21666:SF270">
    <property type="entry name" value="MUREIN HYDROLASE ACTIVATOR ENVC"/>
    <property type="match status" value="1"/>
</dbReference>
<organism evidence="4 5">
    <name type="scientific">Mesobacillus campisalis</name>
    <dbReference type="NCBI Taxonomy" id="1408103"/>
    <lineage>
        <taxon>Bacteria</taxon>
        <taxon>Bacillati</taxon>
        <taxon>Bacillota</taxon>
        <taxon>Bacilli</taxon>
        <taxon>Bacillales</taxon>
        <taxon>Bacillaceae</taxon>
        <taxon>Mesobacillus</taxon>
    </lineage>
</organism>
<dbReference type="PROSITE" id="PS51782">
    <property type="entry name" value="LYSM"/>
    <property type="match status" value="1"/>
</dbReference>
<dbReference type="Gene3D" id="3.10.350.10">
    <property type="entry name" value="LysM domain"/>
    <property type="match status" value="1"/>
</dbReference>
<reference evidence="4 5" key="1">
    <citation type="submission" date="2015-04" db="EMBL/GenBank/DDBJ databases">
        <title>Taxonomic description and genome sequence of Bacillus campisalis sp. nov., a novel member of the genus Bacillus isolated from solar saltern.</title>
        <authorList>
            <person name="Mathan Kumar R."/>
            <person name="Kaur G."/>
            <person name="Kumar A."/>
            <person name="Singh N.K."/>
            <person name="Kaur N."/>
            <person name="Kumar N."/>
            <person name="Mayilraj S."/>
        </authorList>
    </citation>
    <scope>NUCLEOTIDE SEQUENCE [LARGE SCALE GENOMIC DNA]</scope>
    <source>
        <strain evidence="4 5">SA2-6</strain>
    </source>
</reference>
<dbReference type="EMBL" id="LAYY01000021">
    <property type="protein sequence ID" value="KKK36879.1"/>
    <property type="molecule type" value="Genomic_DNA"/>
</dbReference>
<dbReference type="SMART" id="SM01208">
    <property type="entry name" value="G5"/>
    <property type="match status" value="1"/>
</dbReference>
<dbReference type="PATRIC" id="fig|1408103.3.peg.3780"/>
<proteinExistence type="predicted"/>
<keyword evidence="5" id="KW-1185">Reference proteome</keyword>
<dbReference type="CDD" id="cd12797">
    <property type="entry name" value="M23_peptidase"/>
    <property type="match status" value="1"/>
</dbReference>
<dbReference type="Gene3D" id="2.20.230.10">
    <property type="entry name" value="Resuscitation-promoting factor rpfb"/>
    <property type="match status" value="1"/>
</dbReference>
<dbReference type="InterPro" id="IPR016047">
    <property type="entry name" value="M23ase_b-sheet_dom"/>
</dbReference>
<dbReference type="InterPro" id="IPR018392">
    <property type="entry name" value="LysM"/>
</dbReference>
<dbReference type="SUPFAM" id="SSF54106">
    <property type="entry name" value="LysM domain"/>
    <property type="match status" value="1"/>
</dbReference>
<dbReference type="PANTHER" id="PTHR21666">
    <property type="entry name" value="PEPTIDASE-RELATED"/>
    <property type="match status" value="1"/>
</dbReference>
<gene>
    <name evidence="4" type="ORF">WQ57_16975</name>
</gene>
<comment type="caution">
    <text evidence="4">The sequence shown here is derived from an EMBL/GenBank/DDBJ whole genome shotgun (WGS) entry which is preliminary data.</text>
</comment>
<dbReference type="SUPFAM" id="SSF51261">
    <property type="entry name" value="Duplicated hybrid motif"/>
    <property type="match status" value="1"/>
</dbReference>
<feature type="domain" description="LysM" evidence="3">
    <location>
        <begin position="217"/>
        <end position="262"/>
    </location>
</feature>
<dbReference type="Pfam" id="PF01551">
    <property type="entry name" value="Peptidase_M23"/>
    <property type="match status" value="1"/>
</dbReference>
<protein>
    <submittedName>
        <fullName evidence="4">Peptidase M23</fullName>
    </submittedName>
</protein>
<dbReference type="Pfam" id="PF01476">
    <property type="entry name" value="LysM"/>
    <property type="match status" value="1"/>
</dbReference>
<dbReference type="GO" id="GO:0004222">
    <property type="term" value="F:metalloendopeptidase activity"/>
    <property type="evidence" value="ECO:0007669"/>
    <property type="project" value="TreeGrafter"/>
</dbReference>
<dbReference type="SMART" id="SM00257">
    <property type="entry name" value="LysM"/>
    <property type="match status" value="1"/>
</dbReference>
<dbReference type="PROSITE" id="PS51109">
    <property type="entry name" value="G5"/>
    <property type="match status" value="1"/>
</dbReference>
<evidence type="ECO:0000256" key="1">
    <source>
        <dbReference type="ARBA" id="ARBA00022729"/>
    </source>
</evidence>
<evidence type="ECO:0000313" key="4">
    <source>
        <dbReference type="EMBL" id="KKK36879.1"/>
    </source>
</evidence>
<dbReference type="Proteomes" id="UP000034166">
    <property type="component" value="Unassembled WGS sequence"/>
</dbReference>
<evidence type="ECO:0000313" key="5">
    <source>
        <dbReference type="Proteomes" id="UP000034166"/>
    </source>
</evidence>